<dbReference type="PANTHER" id="PTHR18896:SF76">
    <property type="entry name" value="PHOSPHOLIPASE"/>
    <property type="match status" value="1"/>
</dbReference>
<evidence type="ECO:0000256" key="7">
    <source>
        <dbReference type="SAM" id="MobiDB-lite"/>
    </source>
</evidence>
<dbReference type="PROSITE" id="PS50035">
    <property type="entry name" value="PLD"/>
    <property type="match status" value="2"/>
</dbReference>
<keyword evidence="2" id="KW-0677">Repeat</keyword>
<evidence type="ECO:0000256" key="1">
    <source>
        <dbReference type="ARBA" id="ARBA00000798"/>
    </source>
</evidence>
<evidence type="ECO:0000256" key="3">
    <source>
        <dbReference type="ARBA" id="ARBA00022801"/>
    </source>
</evidence>
<feature type="compositionally biased region" description="Polar residues" evidence="7">
    <location>
        <begin position="1095"/>
        <end position="1107"/>
    </location>
</feature>
<organism evidence="9 10">
    <name type="scientific">Albugo candida</name>
    <dbReference type="NCBI Taxonomy" id="65357"/>
    <lineage>
        <taxon>Eukaryota</taxon>
        <taxon>Sar</taxon>
        <taxon>Stramenopiles</taxon>
        <taxon>Oomycota</taxon>
        <taxon>Peronosporomycetes</taxon>
        <taxon>Albuginales</taxon>
        <taxon>Albuginaceae</taxon>
        <taxon>Albugo</taxon>
    </lineage>
</organism>
<evidence type="ECO:0000256" key="4">
    <source>
        <dbReference type="ARBA" id="ARBA00022963"/>
    </source>
</evidence>
<dbReference type="EC" id="3.1.4.4" evidence="6"/>
<feature type="domain" description="PLD phosphodiesterase" evidence="8">
    <location>
        <begin position="501"/>
        <end position="528"/>
    </location>
</feature>
<dbReference type="CDD" id="cd09138">
    <property type="entry name" value="PLDc_vPLD1_2_yPLD_like_1"/>
    <property type="match status" value="1"/>
</dbReference>
<feature type="region of interest" description="Disordered" evidence="7">
    <location>
        <begin position="1095"/>
        <end position="1126"/>
    </location>
</feature>
<dbReference type="InterPro" id="IPR025202">
    <property type="entry name" value="PLD-like_dom"/>
</dbReference>
<dbReference type="InterPro" id="IPR015679">
    <property type="entry name" value="PLipase_D_fam"/>
</dbReference>
<evidence type="ECO:0000256" key="6">
    <source>
        <dbReference type="PIRNR" id="PIRNR009376"/>
    </source>
</evidence>
<dbReference type="GO" id="GO:0035556">
    <property type="term" value="P:intracellular signal transduction"/>
    <property type="evidence" value="ECO:0007669"/>
    <property type="project" value="InterPro"/>
</dbReference>
<reference evidence="9 10" key="1">
    <citation type="submission" date="2012-05" db="EMBL/GenBank/DDBJ databases">
        <title>Recombination and specialization in a pathogen metapopulation.</title>
        <authorList>
            <person name="Gardiner A."/>
            <person name="Kemen E."/>
            <person name="Schultz-Larsen T."/>
            <person name="MacLean D."/>
            <person name="Van Oosterhout C."/>
            <person name="Jones J.D.G."/>
        </authorList>
    </citation>
    <scope>NUCLEOTIDE SEQUENCE [LARGE SCALE GENOMIC DNA]</scope>
    <source>
        <strain evidence="9 10">Ac Nc2</strain>
    </source>
</reference>
<comment type="catalytic activity">
    <reaction evidence="1 6">
        <text>a 1,2-diacyl-sn-glycero-3-phosphocholine + H2O = a 1,2-diacyl-sn-glycero-3-phosphate + choline + H(+)</text>
        <dbReference type="Rhea" id="RHEA:14445"/>
        <dbReference type="ChEBI" id="CHEBI:15354"/>
        <dbReference type="ChEBI" id="CHEBI:15377"/>
        <dbReference type="ChEBI" id="CHEBI:15378"/>
        <dbReference type="ChEBI" id="CHEBI:57643"/>
        <dbReference type="ChEBI" id="CHEBI:58608"/>
        <dbReference type="EC" id="3.1.4.4"/>
    </reaction>
</comment>
<sequence>MTTNADENAGSHRPFHDAPSTPNNTPFIPLPSPLHSGQSSPSAMSDIKQSPRHPSHLHQDSFKSIRREEDAINTTPQFFRNEYDNDIDIFDEPPQISVLDARMKDSWTKRFVEYDVQIRYKTYTWQVDLTKSAVYGLWFYVKKKPHLVHNLATFGSQSQLPYLSPAAQSGDRRRQKSHVHFPQLRKLFLAKSERCIQPDMVKLVEQYLNAVVRIPRLLHSSYVVALFQVSRSTFDQIDGKTSSREGWLRVRSWMKGYRENVRINRAVVNCDNECVNCICVVKRIHLNARKWRWVSLKHSCLAIYDSIQAKVAKEVFLFDARFNIERGLETVGSIDELVVSNSTYVLQLEGKSKHVIAKWAKSIREAADKCPWSQPHRDDSFALPRHPHRVPSYVQWYVDGQDTYRAIYEGLLSAKREIFIQGWWICPDIHLLRPAIEYPESRLDRVLKKRAEEGIKVYVLMYKEVAMALTLNSLYSKTVLSHLHRNVFVLRDPDFIIKNLGMWSHHEKIVCIDQSKAFVGGLDLCFGRWDTKEHDLFDQDVAKTDFLGKDYSNPRIKDFVDVQYPEEDLMDRTTLPRMPWHDCHCRLIGQPARDVARHFIQRWNYSIATRRKSAKLYQLVPMKEFEAYAKKPSKRFKSQRLQKAIRAVRALNQLKKAQALQPAAISESGKDGKHSMADLVAAGQPANRSAYRGFERAHKDKSGSPHALSPQHRLNESFKSVESEGSSDQDESMKKGFACSCQIVRSLSFWSGGCPTERSIQNAYIRLISSASHFIYIENQFFISGLEGDHLCSNRIANALVERIRRAAANQETFRVIVLIPLLPAFPGQPNDKDASSLRGVLHWQYRTISRGKQSIYHTLYQELDDPFEYIAFYGLRTFQMKDEMPHTEEVYIHSKMMIVDDRSCIIGSANINERSLRGDRDSEIAVVIDDTDFDESIRIANGASCVGKFCHSFRMRLFEEHFGLEKGSDQYKAYLDPVNEDAWFAMQEQAMKNSHIYESIFMCMPTDKVVNFSQMQALANTAPGATLKANERQEDPSSSSRQDSPNAENEAISPDFSSKTDQMWKENDNIGDRVFNVHPSDTLDPVVKARVTAQTKRQSTNTQSIHSGEAGVVTPQSTRKADRSHREELEHVQGNVVYLPLKFLADEILEPKLYPAELFQ</sequence>
<dbReference type="Pfam" id="PF00614">
    <property type="entry name" value="PLDc"/>
    <property type="match status" value="1"/>
</dbReference>
<proteinExistence type="inferred from homology"/>
<dbReference type="STRING" id="65357.A0A024GLS4"/>
<evidence type="ECO:0000313" key="9">
    <source>
        <dbReference type="EMBL" id="CCI47830.1"/>
    </source>
</evidence>
<dbReference type="Proteomes" id="UP000053237">
    <property type="component" value="Unassembled WGS sequence"/>
</dbReference>
<dbReference type="CDD" id="cd09141">
    <property type="entry name" value="PLDc_vPLD1_2_yPLD_like_2"/>
    <property type="match status" value="1"/>
</dbReference>
<feature type="compositionally biased region" description="Basic and acidic residues" evidence="7">
    <location>
        <begin position="713"/>
        <end position="722"/>
    </location>
</feature>
<comment type="caution">
    <text evidence="9">The sequence shown here is derived from an EMBL/GenBank/DDBJ whole genome shotgun (WGS) entry which is preliminary data.</text>
</comment>
<dbReference type="PIRSF" id="PIRSF009376">
    <property type="entry name" value="Phospholipase_D_euk"/>
    <property type="match status" value="1"/>
</dbReference>
<dbReference type="GO" id="GO:0006654">
    <property type="term" value="P:phosphatidic acid biosynthetic process"/>
    <property type="evidence" value="ECO:0007669"/>
    <property type="project" value="InterPro"/>
</dbReference>
<name>A0A024GLS4_9STRA</name>
<feature type="compositionally biased region" description="Basic and acidic residues" evidence="7">
    <location>
        <begin position="57"/>
        <end position="67"/>
    </location>
</feature>
<dbReference type="AlphaFoldDB" id="A0A024GLS4"/>
<dbReference type="SMART" id="SM00155">
    <property type="entry name" value="PLDc"/>
    <property type="match status" value="2"/>
</dbReference>
<keyword evidence="5" id="KW-0443">Lipid metabolism</keyword>
<dbReference type="SUPFAM" id="SSF56024">
    <property type="entry name" value="Phospholipase D/nuclease"/>
    <property type="match status" value="2"/>
</dbReference>
<feature type="domain" description="PLD phosphodiesterase" evidence="8">
    <location>
        <begin position="889"/>
        <end position="916"/>
    </location>
</feature>
<comment type="similarity">
    <text evidence="6">Belongs to the phospholipase D family.</text>
</comment>
<dbReference type="OrthoDB" id="14911at2759"/>
<dbReference type="Pfam" id="PF13091">
    <property type="entry name" value="PLDc_2"/>
    <property type="match status" value="1"/>
</dbReference>
<evidence type="ECO:0000256" key="2">
    <source>
        <dbReference type="ARBA" id="ARBA00022737"/>
    </source>
</evidence>
<dbReference type="PANTHER" id="PTHR18896">
    <property type="entry name" value="PHOSPHOLIPASE D"/>
    <property type="match status" value="1"/>
</dbReference>
<dbReference type="InParanoid" id="A0A024GLS4"/>
<keyword evidence="3 6" id="KW-0378">Hydrolase</keyword>
<feature type="region of interest" description="Disordered" evidence="7">
    <location>
        <begin position="1"/>
        <end position="67"/>
    </location>
</feature>
<evidence type="ECO:0000256" key="5">
    <source>
        <dbReference type="ARBA" id="ARBA00023098"/>
    </source>
</evidence>
<evidence type="ECO:0000259" key="8">
    <source>
        <dbReference type="PROSITE" id="PS50035"/>
    </source>
</evidence>
<feature type="compositionally biased region" description="Polar residues" evidence="7">
    <location>
        <begin position="1037"/>
        <end position="1048"/>
    </location>
</feature>
<dbReference type="GO" id="GO:0009395">
    <property type="term" value="P:phospholipid catabolic process"/>
    <property type="evidence" value="ECO:0007669"/>
    <property type="project" value="TreeGrafter"/>
</dbReference>
<accession>A0A024GLS4</accession>
<dbReference type="InterPro" id="IPR001736">
    <property type="entry name" value="PLipase_D/transphosphatidylase"/>
</dbReference>
<dbReference type="GO" id="GO:0005886">
    <property type="term" value="C:plasma membrane"/>
    <property type="evidence" value="ECO:0007669"/>
    <property type="project" value="TreeGrafter"/>
</dbReference>
<dbReference type="EMBL" id="CAIX01000188">
    <property type="protein sequence ID" value="CCI47830.1"/>
    <property type="molecule type" value="Genomic_DNA"/>
</dbReference>
<feature type="region of interest" description="Disordered" evidence="7">
    <location>
        <begin position="695"/>
        <end position="732"/>
    </location>
</feature>
<feature type="region of interest" description="Disordered" evidence="7">
    <location>
        <begin position="1025"/>
        <end position="1064"/>
    </location>
</feature>
<evidence type="ECO:0000313" key="10">
    <source>
        <dbReference type="Proteomes" id="UP000053237"/>
    </source>
</evidence>
<dbReference type="Gene3D" id="3.30.870.10">
    <property type="entry name" value="Endonuclease Chain A"/>
    <property type="match status" value="2"/>
</dbReference>
<dbReference type="InterPro" id="IPR016555">
    <property type="entry name" value="PLipase_D_euk"/>
</dbReference>
<keyword evidence="4 6" id="KW-0442">Lipid degradation</keyword>
<protein>
    <recommendedName>
        <fullName evidence="6">Phospholipase</fullName>
        <ecNumber evidence="6">3.1.4.4</ecNumber>
    </recommendedName>
</protein>
<dbReference type="GO" id="GO:0004630">
    <property type="term" value="F:phospholipase D activity"/>
    <property type="evidence" value="ECO:0007669"/>
    <property type="project" value="UniProtKB-UniRule"/>
</dbReference>
<gene>
    <name evidence="9" type="ORF">BN9_088490</name>
</gene>
<keyword evidence="10" id="KW-1185">Reference proteome</keyword>